<evidence type="ECO:0000313" key="4">
    <source>
        <dbReference type="Proteomes" id="UP001212997"/>
    </source>
</evidence>
<feature type="compositionally biased region" description="Low complexity" evidence="1">
    <location>
        <begin position="132"/>
        <end position="144"/>
    </location>
</feature>
<dbReference type="AlphaFoldDB" id="A0AAD5VCW4"/>
<dbReference type="Gene3D" id="1.25.40.10">
    <property type="entry name" value="Tetratricopeptide repeat domain"/>
    <property type="match status" value="1"/>
</dbReference>
<dbReference type="EMBL" id="JANAWD010000004">
    <property type="protein sequence ID" value="KAJ3491970.1"/>
    <property type="molecule type" value="Genomic_DNA"/>
</dbReference>
<evidence type="ECO:0000256" key="1">
    <source>
        <dbReference type="SAM" id="MobiDB-lite"/>
    </source>
</evidence>
<feature type="compositionally biased region" description="Low complexity" evidence="1">
    <location>
        <begin position="90"/>
        <end position="107"/>
    </location>
</feature>
<dbReference type="Proteomes" id="UP001212997">
    <property type="component" value="Unassembled WGS sequence"/>
</dbReference>
<proteinExistence type="predicted"/>
<organism evidence="3 4">
    <name type="scientific">Meripilus lineatus</name>
    <dbReference type="NCBI Taxonomy" id="2056292"/>
    <lineage>
        <taxon>Eukaryota</taxon>
        <taxon>Fungi</taxon>
        <taxon>Dikarya</taxon>
        <taxon>Basidiomycota</taxon>
        <taxon>Agaricomycotina</taxon>
        <taxon>Agaricomycetes</taxon>
        <taxon>Polyporales</taxon>
        <taxon>Meripilaceae</taxon>
        <taxon>Meripilus</taxon>
    </lineage>
</organism>
<gene>
    <name evidence="3" type="ORF">NLI96_g276</name>
</gene>
<feature type="region of interest" description="Disordered" evidence="1">
    <location>
        <begin position="81"/>
        <end position="154"/>
    </location>
</feature>
<feature type="compositionally biased region" description="Polar residues" evidence="1">
    <location>
        <begin position="111"/>
        <end position="130"/>
    </location>
</feature>
<feature type="domain" description="Telomerase activating protein Est1-like N-terminal" evidence="2">
    <location>
        <begin position="2"/>
        <end position="98"/>
    </location>
</feature>
<evidence type="ECO:0000313" key="3">
    <source>
        <dbReference type="EMBL" id="KAJ3491970.1"/>
    </source>
</evidence>
<dbReference type="InterPro" id="IPR011990">
    <property type="entry name" value="TPR-like_helical_dom_sf"/>
</dbReference>
<name>A0AAD5VCW4_9APHY</name>
<dbReference type="Pfam" id="PF10374">
    <property type="entry name" value="EST1"/>
    <property type="match status" value="1"/>
</dbReference>
<comment type="caution">
    <text evidence="3">The sequence shown here is derived from an EMBL/GenBank/DDBJ whole genome shotgun (WGS) entry which is preliminary data.</text>
</comment>
<evidence type="ECO:0000259" key="2">
    <source>
        <dbReference type="Pfam" id="PF10374"/>
    </source>
</evidence>
<reference evidence="3" key="1">
    <citation type="submission" date="2022-07" db="EMBL/GenBank/DDBJ databases">
        <title>Genome Sequence of Physisporinus lineatus.</title>
        <authorList>
            <person name="Buettner E."/>
        </authorList>
    </citation>
    <scope>NUCLEOTIDE SEQUENCE</scope>
    <source>
        <strain evidence="3">VT162</strain>
    </source>
</reference>
<sequence length="154" mass="17218">MQTSYTIISIYKQRLTALDRAIHNPTRQQQNQPHNQPVVEHRRLLQRFRQFLSDEEKFWTNLVLRLKRNFAVDDAQPALVKLGLTSPQDTTTSSTTSNTNGASNGGAVDAASSTAQVTEPINPNRRNQFQFPPESETPNPSTPTLHPKLNAKAG</sequence>
<keyword evidence="4" id="KW-1185">Reference proteome</keyword>
<protein>
    <recommendedName>
        <fullName evidence="2">Telomerase activating protein Est1-like N-terminal domain-containing protein</fullName>
    </recommendedName>
</protein>
<accession>A0AAD5VCW4</accession>
<dbReference type="InterPro" id="IPR019458">
    <property type="entry name" value="Est1-like_N"/>
</dbReference>